<evidence type="ECO:0000313" key="1">
    <source>
        <dbReference type="EMBL" id="KAI0069309.1"/>
    </source>
</evidence>
<accession>A0ACB8TLI2</accession>
<sequence>LRACLLLFTVTNGAKVPQQMQLESLIPVASRRDSIINAGTGSGKTICMVLAILLDPLSITLVINPLKRLQCTQVS</sequence>
<gene>
    <name evidence="1" type="ORF">BV25DRAFT_1778862</name>
</gene>
<protein>
    <submittedName>
        <fullName evidence="1">Uncharacterized protein</fullName>
    </submittedName>
</protein>
<keyword evidence="2" id="KW-1185">Reference proteome</keyword>
<feature type="non-terminal residue" evidence="1">
    <location>
        <position position="1"/>
    </location>
</feature>
<organism evidence="1 2">
    <name type="scientific">Artomyces pyxidatus</name>
    <dbReference type="NCBI Taxonomy" id="48021"/>
    <lineage>
        <taxon>Eukaryota</taxon>
        <taxon>Fungi</taxon>
        <taxon>Dikarya</taxon>
        <taxon>Basidiomycota</taxon>
        <taxon>Agaricomycotina</taxon>
        <taxon>Agaricomycetes</taxon>
        <taxon>Russulales</taxon>
        <taxon>Auriscalpiaceae</taxon>
        <taxon>Artomyces</taxon>
    </lineage>
</organism>
<reference evidence="1" key="2">
    <citation type="journal article" date="2022" name="New Phytol.">
        <title>Evolutionary transition to the ectomycorrhizal habit in the genomes of a hyperdiverse lineage of mushroom-forming fungi.</title>
        <authorList>
            <person name="Looney B."/>
            <person name="Miyauchi S."/>
            <person name="Morin E."/>
            <person name="Drula E."/>
            <person name="Courty P.E."/>
            <person name="Kohler A."/>
            <person name="Kuo A."/>
            <person name="LaButti K."/>
            <person name="Pangilinan J."/>
            <person name="Lipzen A."/>
            <person name="Riley R."/>
            <person name="Andreopoulos W."/>
            <person name="He G."/>
            <person name="Johnson J."/>
            <person name="Nolan M."/>
            <person name="Tritt A."/>
            <person name="Barry K.W."/>
            <person name="Grigoriev I.V."/>
            <person name="Nagy L.G."/>
            <person name="Hibbett D."/>
            <person name="Henrissat B."/>
            <person name="Matheny P.B."/>
            <person name="Labbe J."/>
            <person name="Martin F.M."/>
        </authorList>
    </citation>
    <scope>NUCLEOTIDE SEQUENCE</scope>
    <source>
        <strain evidence="1">HHB10654</strain>
    </source>
</reference>
<feature type="non-terminal residue" evidence="1">
    <location>
        <position position="75"/>
    </location>
</feature>
<dbReference type="Proteomes" id="UP000814140">
    <property type="component" value="Unassembled WGS sequence"/>
</dbReference>
<name>A0ACB8TLI2_9AGAM</name>
<evidence type="ECO:0000313" key="2">
    <source>
        <dbReference type="Proteomes" id="UP000814140"/>
    </source>
</evidence>
<proteinExistence type="predicted"/>
<dbReference type="EMBL" id="MU277187">
    <property type="protein sequence ID" value="KAI0069309.1"/>
    <property type="molecule type" value="Genomic_DNA"/>
</dbReference>
<reference evidence="1" key="1">
    <citation type="submission" date="2021-03" db="EMBL/GenBank/DDBJ databases">
        <authorList>
            <consortium name="DOE Joint Genome Institute"/>
            <person name="Ahrendt S."/>
            <person name="Looney B.P."/>
            <person name="Miyauchi S."/>
            <person name="Morin E."/>
            <person name="Drula E."/>
            <person name="Courty P.E."/>
            <person name="Chicoki N."/>
            <person name="Fauchery L."/>
            <person name="Kohler A."/>
            <person name="Kuo A."/>
            <person name="Labutti K."/>
            <person name="Pangilinan J."/>
            <person name="Lipzen A."/>
            <person name="Riley R."/>
            <person name="Andreopoulos W."/>
            <person name="He G."/>
            <person name="Johnson J."/>
            <person name="Barry K.W."/>
            <person name="Grigoriev I.V."/>
            <person name="Nagy L."/>
            <person name="Hibbett D."/>
            <person name="Henrissat B."/>
            <person name="Matheny P.B."/>
            <person name="Labbe J."/>
            <person name="Martin F."/>
        </authorList>
    </citation>
    <scope>NUCLEOTIDE SEQUENCE</scope>
    <source>
        <strain evidence="1">HHB10654</strain>
    </source>
</reference>
<comment type="caution">
    <text evidence="1">The sequence shown here is derived from an EMBL/GenBank/DDBJ whole genome shotgun (WGS) entry which is preliminary data.</text>
</comment>